<dbReference type="CDD" id="cd09275">
    <property type="entry name" value="RNase_HI_RT_DIRS1"/>
    <property type="match status" value="1"/>
</dbReference>
<protein>
    <submittedName>
        <fullName evidence="1">Uncharacterized protein</fullName>
    </submittedName>
</protein>
<organism evidence="1 2">
    <name type="scientific">Ranitomeya imitator</name>
    <name type="common">mimic poison frog</name>
    <dbReference type="NCBI Taxonomy" id="111125"/>
    <lineage>
        <taxon>Eukaryota</taxon>
        <taxon>Metazoa</taxon>
        <taxon>Chordata</taxon>
        <taxon>Craniata</taxon>
        <taxon>Vertebrata</taxon>
        <taxon>Euteleostomi</taxon>
        <taxon>Amphibia</taxon>
        <taxon>Batrachia</taxon>
        <taxon>Anura</taxon>
        <taxon>Neobatrachia</taxon>
        <taxon>Hyloidea</taxon>
        <taxon>Dendrobatidae</taxon>
        <taxon>Dendrobatinae</taxon>
        <taxon>Ranitomeya</taxon>
    </lineage>
</organism>
<comment type="caution">
    <text evidence="1">The sequence shown here is derived from an EMBL/GenBank/DDBJ whole genome shotgun (WGS) entry which is preliminary data.</text>
</comment>
<dbReference type="PANTHER" id="PTHR33050">
    <property type="entry name" value="REVERSE TRANSCRIPTASE DOMAIN-CONTAINING PROTEIN"/>
    <property type="match status" value="1"/>
</dbReference>
<dbReference type="InterPro" id="IPR052055">
    <property type="entry name" value="Hepadnavirus_pol/RT"/>
</dbReference>
<evidence type="ECO:0000313" key="1">
    <source>
        <dbReference type="EMBL" id="CAJ0933041.1"/>
    </source>
</evidence>
<reference evidence="1" key="1">
    <citation type="submission" date="2023-07" db="EMBL/GenBank/DDBJ databases">
        <authorList>
            <person name="Stuckert A."/>
        </authorList>
    </citation>
    <scope>NUCLEOTIDE SEQUENCE</scope>
</reference>
<evidence type="ECO:0000313" key="2">
    <source>
        <dbReference type="Proteomes" id="UP001176940"/>
    </source>
</evidence>
<sequence length="215" mass="25017">MSYQRFRKENRGHHVRVFSDNRVTVAYINHQGGTRSKSLMYVADRPFQLAEQHLLSLMALHIRGAENTMADFLSRNTLRQGEQSLNGSIFNLIVERWGQPEVELFATKENRKVTQFCSLNPRENPLSVDALLIDWNLRLAYAFSPLSLLPLVVRKIRKDKATVIPWERKLALAMERSRERPVERKRRRRVSIAGLPTGLRKMGCSVYINEKETRE</sequence>
<keyword evidence="2" id="KW-1185">Reference proteome</keyword>
<gene>
    <name evidence="1" type="ORF">RIMI_LOCUS5327768</name>
</gene>
<dbReference type="PANTHER" id="PTHR33050:SF7">
    <property type="entry name" value="RIBONUCLEASE H"/>
    <property type="match status" value="1"/>
</dbReference>
<accession>A0ABN9L6E3</accession>
<dbReference type="EMBL" id="CAUEEQ010009018">
    <property type="protein sequence ID" value="CAJ0933041.1"/>
    <property type="molecule type" value="Genomic_DNA"/>
</dbReference>
<name>A0ABN9L6E3_9NEOB</name>
<dbReference type="Proteomes" id="UP001176940">
    <property type="component" value="Unassembled WGS sequence"/>
</dbReference>
<proteinExistence type="predicted"/>